<dbReference type="AlphaFoldDB" id="A0A140PS24"/>
<dbReference type="Proteomes" id="UP000002799">
    <property type="component" value="Chromosome"/>
</dbReference>
<dbReference type="GeneID" id="79810354"/>
<gene>
    <name evidence="1" type="ORF">FSDG_01249</name>
</gene>
<dbReference type="RefSeq" id="WP_016361187.1">
    <property type="nucleotide sequence ID" value="NZ_AKBT01000001.1"/>
</dbReference>
<accession>A0A140PS24</accession>
<proteinExistence type="predicted"/>
<sequence length="75" mass="8971">MRDIKLTEIAKQELIKEYGEKAIVIDDELNEFAKLLILRKDYVKAFNKGNFRAKERYMEVNKEIKKIVKIINKKI</sequence>
<evidence type="ECO:0000313" key="2">
    <source>
        <dbReference type="Proteomes" id="UP000002799"/>
    </source>
</evidence>
<name>A0A140PS24_9FUSO</name>
<dbReference type="HOGENOM" id="CLU_2665813_0_0_0"/>
<protein>
    <submittedName>
        <fullName evidence="1">Uncharacterized protein</fullName>
    </submittedName>
</protein>
<reference evidence="1 2" key="1">
    <citation type="submission" date="2013-11" db="EMBL/GenBank/DDBJ databases">
        <title>The Genome Sequence of Fusobacterium sp. 7_1.</title>
        <authorList>
            <consortium name="The Broad Institute Genome Sequencing Platform"/>
            <person name="Earl A."/>
            <person name="Ward D."/>
            <person name="Feldgarden M."/>
            <person name="Gevers D."/>
            <person name="Strauss J."/>
            <person name="Ambrose C.E."/>
            <person name="Allen-Vercoe E."/>
            <person name="Walker B."/>
            <person name="Young S.K."/>
            <person name="Zeng Q."/>
            <person name="Gargeya S."/>
            <person name="Fitzgerald M."/>
            <person name="Haas B."/>
            <person name="Abouelleil A."/>
            <person name="Alvarado L."/>
            <person name="Arachchi H.M."/>
            <person name="Berlin A.M."/>
            <person name="Chapman S.B."/>
            <person name="Goldberg J."/>
            <person name="Griggs A."/>
            <person name="Gujja S."/>
            <person name="Hansen M."/>
            <person name="Howarth C."/>
            <person name="Imamovic A."/>
            <person name="Larimer J."/>
            <person name="McCowen C."/>
            <person name="Montmayeur A."/>
            <person name="Murphy C."/>
            <person name="Neiman D."/>
            <person name="Pearson M."/>
            <person name="Priest M."/>
            <person name="Roberts A."/>
            <person name="Saif S."/>
            <person name="Shea T."/>
            <person name="Sisk P."/>
            <person name="Sykes S."/>
            <person name="Wortman J."/>
            <person name="Nusbaum C."/>
            <person name="Birren B."/>
        </authorList>
    </citation>
    <scope>NUCLEOTIDE SEQUENCE [LARGE SCALE GENOMIC DNA]</scope>
    <source>
        <strain evidence="1 2">7_1</strain>
    </source>
</reference>
<dbReference type="KEGG" id="fne:FSDG_01249"/>
<organism evidence="1 2">
    <name type="scientific">Fusobacterium animalis 7_1</name>
    <dbReference type="NCBI Taxonomy" id="457405"/>
    <lineage>
        <taxon>Bacteria</taxon>
        <taxon>Fusobacteriati</taxon>
        <taxon>Fusobacteriota</taxon>
        <taxon>Fusobacteriia</taxon>
        <taxon>Fusobacteriales</taxon>
        <taxon>Fusobacteriaceae</taxon>
        <taxon>Fusobacterium</taxon>
    </lineage>
</organism>
<dbReference type="EMBL" id="CP007062">
    <property type="protein sequence ID" value="EEO42690.2"/>
    <property type="molecule type" value="Genomic_DNA"/>
</dbReference>
<evidence type="ECO:0000313" key="1">
    <source>
        <dbReference type="EMBL" id="EEO42690.2"/>
    </source>
</evidence>